<dbReference type="Pfam" id="PF00620">
    <property type="entry name" value="RhoGAP"/>
    <property type="match status" value="1"/>
</dbReference>
<dbReference type="GO" id="GO:0005096">
    <property type="term" value="F:GTPase activator activity"/>
    <property type="evidence" value="ECO:0007669"/>
    <property type="project" value="TreeGrafter"/>
</dbReference>
<protein>
    <recommendedName>
        <fullName evidence="7">Rho-GAP domain-containing protein</fullName>
    </recommendedName>
</protein>
<reference evidence="5" key="3">
    <citation type="submission" date="2015-06" db="UniProtKB">
        <authorList>
            <consortium name="EnsemblMetazoa"/>
        </authorList>
    </citation>
    <scope>IDENTIFICATION</scope>
</reference>
<name>R7TLR1_CAPTE</name>
<dbReference type="CDD" id="cd04389">
    <property type="entry name" value="RhoGAP_KIAA1688"/>
    <property type="match status" value="1"/>
</dbReference>
<evidence type="ECO:0000259" key="3">
    <source>
        <dbReference type="PROSITE" id="PS51016"/>
    </source>
</evidence>
<dbReference type="EnsemblMetazoa" id="CapteT106226">
    <property type="protein sequence ID" value="CapteP106226"/>
    <property type="gene ID" value="CapteG106226"/>
</dbReference>
<dbReference type="GO" id="GO:0007165">
    <property type="term" value="P:signal transduction"/>
    <property type="evidence" value="ECO:0007669"/>
    <property type="project" value="InterPro"/>
</dbReference>
<dbReference type="InterPro" id="IPR000857">
    <property type="entry name" value="MyTH4_dom"/>
</dbReference>
<dbReference type="Gene3D" id="1.25.40.530">
    <property type="entry name" value="MyTH4 domain"/>
    <property type="match status" value="1"/>
</dbReference>
<dbReference type="InterPro" id="IPR008936">
    <property type="entry name" value="Rho_GTPase_activation_prot"/>
</dbReference>
<organism evidence="4">
    <name type="scientific">Capitella teleta</name>
    <name type="common">Polychaete worm</name>
    <dbReference type="NCBI Taxonomy" id="283909"/>
    <lineage>
        <taxon>Eukaryota</taxon>
        <taxon>Metazoa</taxon>
        <taxon>Spiralia</taxon>
        <taxon>Lophotrochozoa</taxon>
        <taxon>Annelida</taxon>
        <taxon>Polychaeta</taxon>
        <taxon>Sedentaria</taxon>
        <taxon>Scolecida</taxon>
        <taxon>Capitellidae</taxon>
        <taxon>Capitella</taxon>
    </lineage>
</organism>
<dbReference type="SMART" id="SM00324">
    <property type="entry name" value="RhoGAP"/>
    <property type="match status" value="1"/>
</dbReference>
<dbReference type="Gene3D" id="1.10.555.10">
    <property type="entry name" value="Rho GTPase activation protein"/>
    <property type="match status" value="1"/>
</dbReference>
<gene>
    <name evidence="4" type="ORF">CAPTEDRAFT_106226</name>
</gene>
<evidence type="ECO:0000259" key="2">
    <source>
        <dbReference type="PROSITE" id="PS50238"/>
    </source>
</evidence>
<dbReference type="HOGENOM" id="CLU_037964_0_0_1"/>
<evidence type="ECO:0000313" key="6">
    <source>
        <dbReference type="Proteomes" id="UP000014760"/>
    </source>
</evidence>
<dbReference type="Pfam" id="PF00784">
    <property type="entry name" value="MyTH4"/>
    <property type="match status" value="1"/>
</dbReference>
<dbReference type="Proteomes" id="UP000014760">
    <property type="component" value="Unassembled WGS sequence"/>
</dbReference>
<feature type="region of interest" description="Disordered" evidence="1">
    <location>
        <begin position="69"/>
        <end position="89"/>
    </location>
</feature>
<dbReference type="SMART" id="SM00139">
    <property type="entry name" value="MyTH4"/>
    <property type="match status" value="1"/>
</dbReference>
<dbReference type="EMBL" id="AMQN01012285">
    <property type="status" value="NOT_ANNOTATED_CDS"/>
    <property type="molecule type" value="Genomic_DNA"/>
</dbReference>
<dbReference type="PANTHER" id="PTHR45876">
    <property type="entry name" value="FI04035P"/>
    <property type="match status" value="1"/>
</dbReference>
<reference evidence="6" key="1">
    <citation type="submission" date="2012-12" db="EMBL/GenBank/DDBJ databases">
        <authorList>
            <person name="Hellsten U."/>
            <person name="Grimwood J."/>
            <person name="Chapman J.A."/>
            <person name="Shapiro H."/>
            <person name="Aerts A."/>
            <person name="Otillar R.P."/>
            <person name="Terry A.Y."/>
            <person name="Boore J.L."/>
            <person name="Simakov O."/>
            <person name="Marletaz F."/>
            <person name="Cho S.-J."/>
            <person name="Edsinger-Gonzales E."/>
            <person name="Havlak P."/>
            <person name="Kuo D.-H."/>
            <person name="Larsson T."/>
            <person name="Lv J."/>
            <person name="Arendt D."/>
            <person name="Savage R."/>
            <person name="Osoegawa K."/>
            <person name="de Jong P."/>
            <person name="Lindberg D.R."/>
            <person name="Seaver E.C."/>
            <person name="Weisblat D.A."/>
            <person name="Putnam N.H."/>
            <person name="Grigoriev I.V."/>
            <person name="Rokhsar D.S."/>
        </authorList>
    </citation>
    <scope>NUCLEOTIDE SEQUENCE</scope>
    <source>
        <strain evidence="6">I ESC-2004</strain>
    </source>
</reference>
<dbReference type="GO" id="GO:0005737">
    <property type="term" value="C:cytoplasm"/>
    <property type="evidence" value="ECO:0007669"/>
    <property type="project" value="TreeGrafter"/>
</dbReference>
<dbReference type="FunFam" id="1.25.40.530:FF:000020">
    <property type="entry name" value="Predicted protein"/>
    <property type="match status" value="1"/>
</dbReference>
<evidence type="ECO:0008006" key="7">
    <source>
        <dbReference type="Google" id="ProtNLM"/>
    </source>
</evidence>
<dbReference type="OMA" id="QQSEGIF"/>
<dbReference type="SUPFAM" id="SSF48350">
    <property type="entry name" value="GTPase activation domain, GAP"/>
    <property type="match status" value="1"/>
</dbReference>
<reference evidence="4 6" key="2">
    <citation type="journal article" date="2013" name="Nature">
        <title>Insights into bilaterian evolution from three spiralian genomes.</title>
        <authorList>
            <person name="Simakov O."/>
            <person name="Marletaz F."/>
            <person name="Cho S.J."/>
            <person name="Edsinger-Gonzales E."/>
            <person name="Havlak P."/>
            <person name="Hellsten U."/>
            <person name="Kuo D.H."/>
            <person name="Larsson T."/>
            <person name="Lv J."/>
            <person name="Arendt D."/>
            <person name="Savage R."/>
            <person name="Osoegawa K."/>
            <person name="de Jong P."/>
            <person name="Grimwood J."/>
            <person name="Chapman J.A."/>
            <person name="Shapiro H."/>
            <person name="Aerts A."/>
            <person name="Otillar R.P."/>
            <person name="Terry A.Y."/>
            <person name="Boore J.L."/>
            <person name="Grigoriev I.V."/>
            <person name="Lindberg D.R."/>
            <person name="Seaver E.C."/>
            <person name="Weisblat D.A."/>
            <person name="Putnam N.H."/>
            <person name="Rokhsar D.S."/>
        </authorList>
    </citation>
    <scope>NUCLEOTIDE SEQUENCE</scope>
    <source>
        <strain evidence="4 6">I ESC-2004</strain>
    </source>
</reference>
<feature type="non-terminal residue" evidence="4">
    <location>
        <position position="1"/>
    </location>
</feature>
<feature type="domain" description="Rho-GAP" evidence="2">
    <location>
        <begin position="214"/>
        <end position="402"/>
    </location>
</feature>
<dbReference type="PROSITE" id="PS50238">
    <property type="entry name" value="RHOGAP"/>
    <property type="match status" value="1"/>
</dbReference>
<dbReference type="FunFam" id="1.10.555.10:FF:000011">
    <property type="entry name" value="Rho GTPase-activating protein 39"/>
    <property type="match status" value="1"/>
</dbReference>
<evidence type="ECO:0000313" key="5">
    <source>
        <dbReference type="EnsemblMetazoa" id="CapteP106226"/>
    </source>
</evidence>
<evidence type="ECO:0000256" key="1">
    <source>
        <dbReference type="SAM" id="MobiDB-lite"/>
    </source>
</evidence>
<dbReference type="OrthoDB" id="437889at2759"/>
<accession>R7TLR1</accession>
<dbReference type="PROSITE" id="PS51016">
    <property type="entry name" value="MYTH4"/>
    <property type="match status" value="1"/>
</dbReference>
<dbReference type="AlphaFoldDB" id="R7TLR1"/>
<dbReference type="GO" id="GO:0005856">
    <property type="term" value="C:cytoskeleton"/>
    <property type="evidence" value="ECO:0007669"/>
    <property type="project" value="InterPro"/>
</dbReference>
<dbReference type="EMBL" id="KB309421">
    <property type="protein sequence ID" value="ELT94447.1"/>
    <property type="molecule type" value="Genomic_DNA"/>
</dbReference>
<evidence type="ECO:0000313" key="4">
    <source>
        <dbReference type="EMBL" id="ELT94447.1"/>
    </source>
</evidence>
<sequence>SLQMDIEQFALENLNEHKKGLLGKSVPVANMLTWTKDVITKPMIRTSDKVVKKEAPEVFKLIQTYMGDRRGKSGNSAPSTGGGGPKTPNVELEIMVKGWSIAGLRDEIYIQVCRQTTENRKDESLMKGWELMGVCLAFFPPSHKFHSYLEGFIYRHLDPSVDTEKVPVSHFAAHCQRRLERISQTGAKKGLRKPTQDEIEQAKKSIFHPSMFGNTLDDILLMQKDRYPERKLPWIQTVLSEEVLRLNGAQTEGIFRVPGDIDEVNALKVRCDEWIPPSGCPDPHIPASLLKLWYRELYEPLIPSEFYEDCVVSYQEPEKAINIVHRMPQINRLVLSYLIRFLQVFAAAENANVTKMDTNNLAMVMAPNCLRCESDDPKVMFENTRKEMAFMRILIQNLDTSFMEGVL</sequence>
<feature type="domain" description="MyTH4" evidence="3">
    <location>
        <begin position="34"/>
        <end position="203"/>
    </location>
</feature>
<keyword evidence="6" id="KW-1185">Reference proteome</keyword>
<dbReference type="InterPro" id="IPR000198">
    <property type="entry name" value="RhoGAP_dom"/>
</dbReference>
<dbReference type="STRING" id="283909.R7TLR1"/>
<proteinExistence type="predicted"/>
<dbReference type="InterPro" id="IPR038185">
    <property type="entry name" value="MyTH4_dom_sf"/>
</dbReference>
<dbReference type="PANTHER" id="PTHR45876:SF8">
    <property type="entry name" value="FI04035P"/>
    <property type="match status" value="1"/>
</dbReference>